<dbReference type="PANTHER" id="PTHR45913:SF21">
    <property type="entry name" value="DUF4371 DOMAIN-CONTAINING PROTEIN"/>
    <property type="match status" value="1"/>
</dbReference>
<organism evidence="1 2">
    <name type="scientific">Sipha flava</name>
    <name type="common">yellow sugarcane aphid</name>
    <dbReference type="NCBI Taxonomy" id="143950"/>
    <lineage>
        <taxon>Eukaryota</taxon>
        <taxon>Metazoa</taxon>
        <taxon>Ecdysozoa</taxon>
        <taxon>Arthropoda</taxon>
        <taxon>Hexapoda</taxon>
        <taxon>Insecta</taxon>
        <taxon>Pterygota</taxon>
        <taxon>Neoptera</taxon>
        <taxon>Paraneoptera</taxon>
        <taxon>Hemiptera</taxon>
        <taxon>Sternorrhyncha</taxon>
        <taxon>Aphidomorpha</taxon>
        <taxon>Aphidoidea</taxon>
        <taxon>Aphididae</taxon>
        <taxon>Sipha</taxon>
    </lineage>
</organism>
<protein>
    <submittedName>
        <fullName evidence="2">General transcription factor II-I repeat domain-containing protein 2-like</fullName>
    </submittedName>
</protein>
<sequence length="271" mass="31344">MSGINKGSIGRINAKMVEERHEAPMIFHCIIHQEALCCKVLAWKDVMNIVVSTVNYIRKNALAHRQFKIFLEECDAEYGDVIYFSEVRWLSREKGKIVPELSNEKWVLNLAFLTDITTLLNELNTKLQVKLKLLHKHINEQHLDHFLCCKTVLESTKSTLNWETTKMEVIELQNNDILKNAFKESNDLKIFYSSLSEIDFKGIKSFAKKMITAFGSTYICEQTFSILKFRKNKYCSRLSDEHLNAVLRISTSNLKADINELAGKIQPQKSH</sequence>
<dbReference type="OrthoDB" id="6619682at2759"/>
<evidence type="ECO:0000313" key="2">
    <source>
        <dbReference type="RefSeq" id="XP_025413306.1"/>
    </source>
</evidence>
<dbReference type="AlphaFoldDB" id="A0A8B8FS55"/>
<name>A0A8B8FS55_9HEMI</name>
<gene>
    <name evidence="2" type="primary">LOC112685590</name>
</gene>
<keyword evidence="1" id="KW-1185">Reference proteome</keyword>
<dbReference type="PANTHER" id="PTHR45913">
    <property type="entry name" value="EPM2A-INTERACTING PROTEIN 1"/>
    <property type="match status" value="1"/>
</dbReference>
<dbReference type="Proteomes" id="UP000694846">
    <property type="component" value="Unplaced"/>
</dbReference>
<dbReference type="GeneID" id="112685590"/>
<evidence type="ECO:0000313" key="1">
    <source>
        <dbReference type="Proteomes" id="UP000694846"/>
    </source>
</evidence>
<reference evidence="2" key="1">
    <citation type="submission" date="2025-08" db="UniProtKB">
        <authorList>
            <consortium name="RefSeq"/>
        </authorList>
    </citation>
    <scope>IDENTIFICATION</scope>
    <source>
        <tissue evidence="2">Whole body</tissue>
    </source>
</reference>
<accession>A0A8B8FS55</accession>
<proteinExistence type="predicted"/>
<dbReference type="RefSeq" id="XP_025413306.1">
    <property type="nucleotide sequence ID" value="XM_025557521.1"/>
</dbReference>